<feature type="chain" id="PRO_5025440499" evidence="1">
    <location>
        <begin position="17"/>
        <end position="91"/>
    </location>
</feature>
<dbReference type="Proteomes" id="UP000800096">
    <property type="component" value="Unassembled WGS sequence"/>
</dbReference>
<dbReference type="EMBL" id="ML979138">
    <property type="protein sequence ID" value="KAF1913711.1"/>
    <property type="molecule type" value="Genomic_DNA"/>
</dbReference>
<evidence type="ECO:0000313" key="2">
    <source>
        <dbReference type="EMBL" id="KAF1913711.1"/>
    </source>
</evidence>
<keyword evidence="1" id="KW-0732">Signal</keyword>
<evidence type="ECO:0000256" key="1">
    <source>
        <dbReference type="SAM" id="SignalP"/>
    </source>
</evidence>
<dbReference type="AlphaFoldDB" id="A0A6A5QDL6"/>
<protein>
    <submittedName>
        <fullName evidence="2">Uncharacterized protein</fullName>
    </submittedName>
</protein>
<reference evidence="2" key="1">
    <citation type="journal article" date="2020" name="Stud. Mycol.">
        <title>101 Dothideomycetes genomes: a test case for predicting lifestyles and emergence of pathogens.</title>
        <authorList>
            <person name="Haridas S."/>
            <person name="Albert R."/>
            <person name="Binder M."/>
            <person name="Bloem J."/>
            <person name="Labutti K."/>
            <person name="Salamov A."/>
            <person name="Andreopoulos B."/>
            <person name="Baker S."/>
            <person name="Barry K."/>
            <person name="Bills G."/>
            <person name="Bluhm B."/>
            <person name="Cannon C."/>
            <person name="Castanera R."/>
            <person name="Culley D."/>
            <person name="Daum C."/>
            <person name="Ezra D."/>
            <person name="Gonzalez J."/>
            <person name="Henrissat B."/>
            <person name="Kuo A."/>
            <person name="Liang C."/>
            <person name="Lipzen A."/>
            <person name="Lutzoni F."/>
            <person name="Magnuson J."/>
            <person name="Mondo S."/>
            <person name="Nolan M."/>
            <person name="Ohm R."/>
            <person name="Pangilinan J."/>
            <person name="Park H.-J."/>
            <person name="Ramirez L."/>
            <person name="Alfaro M."/>
            <person name="Sun H."/>
            <person name="Tritt A."/>
            <person name="Yoshinaga Y."/>
            <person name="Zwiers L.-H."/>
            <person name="Turgeon B."/>
            <person name="Goodwin S."/>
            <person name="Spatafora J."/>
            <person name="Crous P."/>
            <person name="Grigoriev I."/>
        </authorList>
    </citation>
    <scope>NUCLEOTIDE SEQUENCE</scope>
    <source>
        <strain evidence="2">HMLAC05119</strain>
    </source>
</reference>
<proteinExistence type="predicted"/>
<keyword evidence="3" id="KW-1185">Reference proteome</keyword>
<evidence type="ECO:0000313" key="3">
    <source>
        <dbReference type="Proteomes" id="UP000800096"/>
    </source>
</evidence>
<gene>
    <name evidence="2" type="ORF">BDU57DRAFT_520684</name>
</gene>
<accession>A0A6A5QDL6</accession>
<sequence length="91" mass="10450">MALWLRWGLRAEKWECAVCMCMLLDCSGEEGLRGVTLLGCRETTEYAVAGLAMHDLLKAVGTRSRWVQAKRIWVWDLRPASKGGWVLWFSY</sequence>
<feature type="signal peptide" evidence="1">
    <location>
        <begin position="1"/>
        <end position="16"/>
    </location>
</feature>
<organism evidence="2 3">
    <name type="scientific">Ampelomyces quisqualis</name>
    <name type="common">Powdery mildew agent</name>
    <dbReference type="NCBI Taxonomy" id="50730"/>
    <lineage>
        <taxon>Eukaryota</taxon>
        <taxon>Fungi</taxon>
        <taxon>Dikarya</taxon>
        <taxon>Ascomycota</taxon>
        <taxon>Pezizomycotina</taxon>
        <taxon>Dothideomycetes</taxon>
        <taxon>Pleosporomycetidae</taxon>
        <taxon>Pleosporales</taxon>
        <taxon>Pleosporineae</taxon>
        <taxon>Phaeosphaeriaceae</taxon>
        <taxon>Ampelomyces</taxon>
    </lineage>
</organism>
<name>A0A6A5QDL6_AMPQU</name>